<dbReference type="OrthoDB" id="9793039at2"/>
<dbReference type="PANTHER" id="PTHR33993">
    <property type="entry name" value="GLYOXALASE-RELATED"/>
    <property type="match status" value="1"/>
</dbReference>
<evidence type="ECO:0000313" key="3">
    <source>
        <dbReference type="Proteomes" id="UP000272400"/>
    </source>
</evidence>
<dbReference type="Gene3D" id="3.10.180.10">
    <property type="entry name" value="2,3-Dihydroxybiphenyl 1,2-Dioxygenase, domain 1"/>
    <property type="match status" value="2"/>
</dbReference>
<comment type="caution">
    <text evidence="2">The sequence shown here is derived from an EMBL/GenBank/DDBJ whole genome shotgun (WGS) entry which is preliminary data.</text>
</comment>
<name>A0A3N1CSC0_9ACTN</name>
<dbReference type="InterPro" id="IPR041581">
    <property type="entry name" value="Glyoxalase_6"/>
</dbReference>
<dbReference type="CDD" id="cd07247">
    <property type="entry name" value="SgaA_N_like"/>
    <property type="match status" value="1"/>
</dbReference>
<organism evidence="2 3">
    <name type="scientific">Actinocorallia herbida</name>
    <dbReference type="NCBI Taxonomy" id="58109"/>
    <lineage>
        <taxon>Bacteria</taxon>
        <taxon>Bacillati</taxon>
        <taxon>Actinomycetota</taxon>
        <taxon>Actinomycetes</taxon>
        <taxon>Streptosporangiales</taxon>
        <taxon>Thermomonosporaceae</taxon>
        <taxon>Actinocorallia</taxon>
    </lineage>
</organism>
<evidence type="ECO:0000313" key="2">
    <source>
        <dbReference type="EMBL" id="ROO84193.1"/>
    </source>
</evidence>
<evidence type="ECO:0000259" key="1">
    <source>
        <dbReference type="PROSITE" id="PS51819"/>
    </source>
</evidence>
<accession>A0A3N1CSC0</accession>
<dbReference type="SUPFAM" id="SSF54593">
    <property type="entry name" value="Glyoxalase/Bleomycin resistance protein/Dihydroxybiphenyl dioxygenase"/>
    <property type="match status" value="2"/>
</dbReference>
<proteinExistence type="predicted"/>
<feature type="domain" description="VOC" evidence="1">
    <location>
        <begin position="136"/>
        <end position="253"/>
    </location>
</feature>
<protein>
    <recommendedName>
        <fullName evidence="1">VOC domain-containing protein</fullName>
    </recommendedName>
</protein>
<keyword evidence="3" id="KW-1185">Reference proteome</keyword>
<sequence length="259" mass="26474">MPETTGNAAQGTPCWMTLVGPDAGTAEAFYGPLLGWEFQRGDEHGGYVTATLGGKKVAGITGGAPGPAFWGIYFAVDDCDAAAGRATGAGAGVLTPPEDIRDLGRRAVLTDPEGAVFGLWQGRAHTGAELVNEPGAFTWNELVTPDTRGSADFYGTVLGVADNPIQEGVDYLTLTVGGRPVCGVFGVPRAQVDAALGGKATWKTYFAVASAEAAAKTAAAHGGRVVQPPVDSPFGRFAVLTDPLGAEFAAIALNPGRPQ</sequence>
<gene>
    <name evidence="2" type="ORF">EDD29_1711</name>
</gene>
<dbReference type="RefSeq" id="WP_148085904.1">
    <property type="nucleotide sequence ID" value="NZ_RJKE01000001.1"/>
</dbReference>
<dbReference type="Proteomes" id="UP000272400">
    <property type="component" value="Unassembled WGS sequence"/>
</dbReference>
<dbReference type="InterPro" id="IPR029068">
    <property type="entry name" value="Glyas_Bleomycin-R_OHBP_Dase"/>
</dbReference>
<dbReference type="PANTHER" id="PTHR33993:SF14">
    <property type="entry name" value="GB|AAF24581.1"/>
    <property type="match status" value="1"/>
</dbReference>
<reference evidence="2 3" key="1">
    <citation type="submission" date="2018-11" db="EMBL/GenBank/DDBJ databases">
        <title>Sequencing the genomes of 1000 actinobacteria strains.</title>
        <authorList>
            <person name="Klenk H.-P."/>
        </authorList>
    </citation>
    <scope>NUCLEOTIDE SEQUENCE [LARGE SCALE GENOMIC DNA]</scope>
    <source>
        <strain evidence="2 3">DSM 44254</strain>
    </source>
</reference>
<dbReference type="Pfam" id="PF18029">
    <property type="entry name" value="Glyoxalase_6"/>
    <property type="match status" value="2"/>
</dbReference>
<dbReference type="EMBL" id="RJKE01000001">
    <property type="protein sequence ID" value="ROO84193.1"/>
    <property type="molecule type" value="Genomic_DNA"/>
</dbReference>
<dbReference type="InterPro" id="IPR037523">
    <property type="entry name" value="VOC_core"/>
</dbReference>
<dbReference type="InterPro" id="IPR052164">
    <property type="entry name" value="Anthracycline_SecMetBiosynth"/>
</dbReference>
<feature type="domain" description="VOC" evidence="1">
    <location>
        <begin position="12"/>
        <end position="122"/>
    </location>
</feature>
<dbReference type="AlphaFoldDB" id="A0A3N1CSC0"/>
<dbReference type="PROSITE" id="PS51819">
    <property type="entry name" value="VOC"/>
    <property type="match status" value="2"/>
</dbReference>